<evidence type="ECO:0000256" key="1">
    <source>
        <dbReference type="SAM" id="MobiDB-lite"/>
    </source>
</evidence>
<feature type="region of interest" description="Disordered" evidence="1">
    <location>
        <begin position="52"/>
        <end position="87"/>
    </location>
</feature>
<accession>A0ABN7RVU5</accession>
<protein>
    <submittedName>
        <fullName evidence="2">Oidioi.mRNA.OKI2018_I69.PAR.g10634.t1.cds</fullName>
    </submittedName>
</protein>
<sequence length="125" mass="15063">MPLYIAEVSEDEECSMNLKNLRPYKDNSEENFKLLQKIKKLQMEKENLRLEVEKEKSKNRSLREENMAQQGEITELMENLSDSQRKTRKLERKIMSMSVPFEELEYSVRVPRKSSITYLPVYKYY</sequence>
<name>A0ABN7RVU5_OIKDI</name>
<proteinExistence type="predicted"/>
<evidence type="ECO:0000313" key="3">
    <source>
        <dbReference type="Proteomes" id="UP001158576"/>
    </source>
</evidence>
<dbReference type="Proteomes" id="UP001158576">
    <property type="component" value="Chromosome PAR"/>
</dbReference>
<gene>
    <name evidence="2" type="ORF">OKIOD_LOCUS2192</name>
</gene>
<feature type="compositionally biased region" description="Basic and acidic residues" evidence="1">
    <location>
        <begin position="52"/>
        <end position="66"/>
    </location>
</feature>
<keyword evidence="3" id="KW-1185">Reference proteome</keyword>
<reference evidence="2 3" key="1">
    <citation type="submission" date="2021-04" db="EMBL/GenBank/DDBJ databases">
        <authorList>
            <person name="Bliznina A."/>
        </authorList>
    </citation>
    <scope>NUCLEOTIDE SEQUENCE [LARGE SCALE GENOMIC DNA]</scope>
</reference>
<dbReference type="EMBL" id="OU015568">
    <property type="protein sequence ID" value="CAG5084410.1"/>
    <property type="molecule type" value="Genomic_DNA"/>
</dbReference>
<organism evidence="2 3">
    <name type="scientific">Oikopleura dioica</name>
    <name type="common">Tunicate</name>
    <dbReference type="NCBI Taxonomy" id="34765"/>
    <lineage>
        <taxon>Eukaryota</taxon>
        <taxon>Metazoa</taxon>
        <taxon>Chordata</taxon>
        <taxon>Tunicata</taxon>
        <taxon>Appendicularia</taxon>
        <taxon>Copelata</taxon>
        <taxon>Oikopleuridae</taxon>
        <taxon>Oikopleura</taxon>
    </lineage>
</organism>
<evidence type="ECO:0000313" key="2">
    <source>
        <dbReference type="EMBL" id="CAG5084410.1"/>
    </source>
</evidence>